<evidence type="ECO:0000256" key="8">
    <source>
        <dbReference type="SAM" id="MobiDB-lite"/>
    </source>
</evidence>
<dbReference type="GO" id="GO:0006310">
    <property type="term" value="P:DNA recombination"/>
    <property type="evidence" value="ECO:0007669"/>
    <property type="project" value="UniProtKB-UniRule"/>
</dbReference>
<name>A0AAW1Q0B8_9CHLO</name>
<feature type="domain" description="Non-structural maintenance of chromosome element 4 C-terminal" evidence="9">
    <location>
        <begin position="208"/>
        <end position="302"/>
    </location>
</feature>
<dbReference type="AlphaFoldDB" id="A0AAW1Q0B8"/>
<feature type="region of interest" description="Disordered" evidence="8">
    <location>
        <begin position="309"/>
        <end position="463"/>
    </location>
</feature>
<evidence type="ECO:0000259" key="9">
    <source>
        <dbReference type="Pfam" id="PF08743"/>
    </source>
</evidence>
<evidence type="ECO:0000313" key="10">
    <source>
        <dbReference type="EMBL" id="KAK9814085.1"/>
    </source>
</evidence>
<comment type="subcellular location">
    <subcellularLocation>
        <location evidence="1 7">Nucleus</location>
    </subcellularLocation>
</comment>
<dbReference type="PANTHER" id="PTHR16140">
    <property type="entry name" value="NON-STRUCTURAL MAINTENANCE OF CHROMOSOMES ELEMENT 4"/>
    <property type="match status" value="1"/>
</dbReference>
<keyword evidence="3 7" id="KW-0227">DNA damage</keyword>
<dbReference type="Proteomes" id="UP001489004">
    <property type="component" value="Unassembled WGS sequence"/>
</dbReference>
<keyword evidence="11" id="KW-1185">Reference proteome</keyword>
<evidence type="ECO:0000256" key="6">
    <source>
        <dbReference type="ARBA" id="ARBA00023242"/>
    </source>
</evidence>
<protein>
    <recommendedName>
        <fullName evidence="7">Non-structural maintenance of chromosomes element 4</fullName>
    </recommendedName>
</protein>
<dbReference type="InterPro" id="IPR027786">
    <property type="entry name" value="Nse4/EID"/>
</dbReference>
<dbReference type="Pfam" id="PF08743">
    <property type="entry name" value="Nse4_C"/>
    <property type="match status" value="1"/>
</dbReference>
<dbReference type="GO" id="GO:0006281">
    <property type="term" value="P:DNA repair"/>
    <property type="evidence" value="ECO:0007669"/>
    <property type="project" value="UniProtKB-UniRule"/>
</dbReference>
<comment type="function">
    <text evidence="7">Component of the SMC5-SMC6 complex, that promotes sister chromatid alignment after DNA damage and facilitates double-stranded DNA breaks (DSBs) repair via homologous recombination between sister chromatids.</text>
</comment>
<comment type="subunit">
    <text evidence="7">Component of the SMC5-SMC6 complex.</text>
</comment>
<keyword evidence="5 7" id="KW-0234">DNA repair</keyword>
<dbReference type="InterPro" id="IPR014854">
    <property type="entry name" value="Nse4_C"/>
</dbReference>
<feature type="region of interest" description="Disordered" evidence="8">
    <location>
        <begin position="165"/>
        <end position="187"/>
    </location>
</feature>
<feature type="compositionally biased region" description="Low complexity" evidence="8">
    <location>
        <begin position="371"/>
        <end position="398"/>
    </location>
</feature>
<evidence type="ECO:0000256" key="4">
    <source>
        <dbReference type="ARBA" id="ARBA00023172"/>
    </source>
</evidence>
<gene>
    <name evidence="10" type="ORF">WJX72_000419</name>
</gene>
<comment type="caution">
    <text evidence="10">The sequence shown here is derived from an EMBL/GenBank/DDBJ whole genome shotgun (WGS) entry which is preliminary data.</text>
</comment>
<evidence type="ECO:0000313" key="11">
    <source>
        <dbReference type="Proteomes" id="UP001489004"/>
    </source>
</evidence>
<organism evidence="10 11">
    <name type="scientific">[Myrmecia] bisecta</name>
    <dbReference type="NCBI Taxonomy" id="41462"/>
    <lineage>
        <taxon>Eukaryota</taxon>
        <taxon>Viridiplantae</taxon>
        <taxon>Chlorophyta</taxon>
        <taxon>core chlorophytes</taxon>
        <taxon>Trebouxiophyceae</taxon>
        <taxon>Trebouxiales</taxon>
        <taxon>Trebouxiaceae</taxon>
        <taxon>Myrmecia</taxon>
    </lineage>
</organism>
<evidence type="ECO:0000256" key="2">
    <source>
        <dbReference type="ARBA" id="ARBA00008997"/>
    </source>
</evidence>
<evidence type="ECO:0000256" key="7">
    <source>
        <dbReference type="RuleBase" id="RU365071"/>
    </source>
</evidence>
<evidence type="ECO:0000256" key="3">
    <source>
        <dbReference type="ARBA" id="ARBA00022763"/>
    </source>
</evidence>
<keyword evidence="6 7" id="KW-0539">Nucleus</keyword>
<evidence type="ECO:0000256" key="5">
    <source>
        <dbReference type="ARBA" id="ARBA00023204"/>
    </source>
</evidence>
<dbReference type="EMBL" id="JALJOR010000007">
    <property type="protein sequence ID" value="KAK9814085.1"/>
    <property type="molecule type" value="Genomic_DNA"/>
</dbReference>
<comment type="similarity">
    <text evidence="2 7">Belongs to the NSE4 family.</text>
</comment>
<evidence type="ECO:0000256" key="1">
    <source>
        <dbReference type="ARBA" id="ARBA00004123"/>
    </source>
</evidence>
<proteinExistence type="inferred from homology"/>
<keyword evidence="4 7" id="KW-0233">DNA recombination</keyword>
<dbReference type="PANTHER" id="PTHR16140:SF0">
    <property type="entry name" value="NON-STRUCTURAL MAINTENANCE OF CHROMOSOMES ELEMENT 4"/>
    <property type="match status" value="1"/>
</dbReference>
<feature type="compositionally biased region" description="Acidic residues" evidence="8">
    <location>
        <begin position="430"/>
        <end position="449"/>
    </location>
</feature>
<accession>A0AAW1Q0B8</accession>
<dbReference type="GO" id="GO:0030915">
    <property type="term" value="C:Smc5-Smc6 complex"/>
    <property type="evidence" value="ECO:0007669"/>
    <property type="project" value="UniProtKB-UniRule"/>
</dbReference>
<reference evidence="10 11" key="1">
    <citation type="journal article" date="2024" name="Nat. Commun.">
        <title>Phylogenomics reveals the evolutionary origins of lichenization in chlorophyte algae.</title>
        <authorList>
            <person name="Puginier C."/>
            <person name="Libourel C."/>
            <person name="Otte J."/>
            <person name="Skaloud P."/>
            <person name="Haon M."/>
            <person name="Grisel S."/>
            <person name="Petersen M."/>
            <person name="Berrin J.G."/>
            <person name="Delaux P.M."/>
            <person name="Dal Grande F."/>
            <person name="Keller J."/>
        </authorList>
    </citation>
    <scope>NUCLEOTIDE SEQUENCE [LARGE SCALE GENOMIC DNA]</scope>
    <source>
        <strain evidence="10 11">SAG 2043</strain>
    </source>
</reference>
<sequence length="463" mass="50275">MGKDGHRHGVPLQDEASARNLRIQLNKFKQEIRKDKDKLVSNEGNVIVERLKKLNDISKDVQRPREQAADAEAFSDLATLAKEGATKLAQGGKGRSITDFLRRLKARYVHSSEAQEDGALDPEAFNWAALGQHVNKYFKTAPGVCCMLGPLDAQPKVRKVAQRMAKKPPGKLINPDQQQEARPEDMQETDKNMEVMYSMLASHPRAHVLEVILNHESYAQTVENMFALSFLVKDARVKLENSDDGMVVIWQTSKKKKKDKTGEGAAAAEAPEVEAAREQFVIASNMDDWETWKQYVDPKDCLMPHREELATAGPSNLGRADEEAGPSRRDAGQPAANGGRAADDAAEAAEERGSGNAGDVPLPTTAKRPRGAPQAAGRPSSAAAAANGGKAKKMGAAAVKQETAVKREAPSTQVGRGKQSRRGGAQAAAESDEDEADVIVIDDSEEDEDYGVKQAAKSKRLKR</sequence>
<feature type="compositionally biased region" description="Basic and acidic residues" evidence="8">
    <location>
        <begin position="319"/>
        <end position="331"/>
    </location>
</feature>
<dbReference type="GO" id="GO:0005634">
    <property type="term" value="C:nucleus"/>
    <property type="evidence" value="ECO:0007669"/>
    <property type="project" value="UniProtKB-SubCell"/>
</dbReference>